<dbReference type="InterPro" id="IPR050177">
    <property type="entry name" value="Lipid_A_modif_metabolic_enz"/>
</dbReference>
<keyword evidence="3" id="KW-1185">Reference proteome</keyword>
<dbReference type="SUPFAM" id="SSF51735">
    <property type="entry name" value="NAD(P)-binding Rossmann-fold domains"/>
    <property type="match status" value="1"/>
</dbReference>
<name>N2AID8_9FIRM</name>
<reference evidence="2 3" key="1">
    <citation type="journal article" date="2014" name="Genome Announc.">
        <title>Draft genome sequences of the altered schaedler flora, a defined bacterial community from gnotobiotic mice.</title>
        <authorList>
            <person name="Wannemuehler M.J."/>
            <person name="Overstreet A.M."/>
            <person name="Ward D.V."/>
            <person name="Phillips G.J."/>
        </authorList>
    </citation>
    <scope>NUCLEOTIDE SEQUENCE [LARGE SCALE GENOMIC DNA]</scope>
    <source>
        <strain evidence="2 3">ASF492</strain>
    </source>
</reference>
<protein>
    <recommendedName>
        <fullName evidence="1">NAD-dependent epimerase/dehydratase domain-containing protein</fullName>
    </recommendedName>
</protein>
<feature type="domain" description="NAD-dependent epimerase/dehydratase" evidence="1">
    <location>
        <begin position="4"/>
        <end position="234"/>
    </location>
</feature>
<dbReference type="Gene3D" id="3.40.50.720">
    <property type="entry name" value="NAD(P)-binding Rossmann-like Domain"/>
    <property type="match status" value="1"/>
</dbReference>
<dbReference type="HOGENOM" id="CLU_007383_1_7_9"/>
<dbReference type="eggNOG" id="COG0451">
    <property type="taxonomic scope" value="Bacteria"/>
</dbReference>
<dbReference type="STRING" id="1235802.C823_02170"/>
<accession>N2AID8</accession>
<comment type="caution">
    <text evidence="2">The sequence shown here is derived from an EMBL/GenBank/DDBJ whole genome shotgun (WGS) entry which is preliminary data.</text>
</comment>
<dbReference type="OrthoDB" id="9789543at2"/>
<dbReference type="InterPro" id="IPR036291">
    <property type="entry name" value="NAD(P)-bd_dom_sf"/>
</dbReference>
<proteinExistence type="predicted"/>
<dbReference type="PANTHER" id="PTHR43245">
    <property type="entry name" value="BIFUNCTIONAL POLYMYXIN RESISTANCE PROTEIN ARNA"/>
    <property type="match status" value="1"/>
</dbReference>
<dbReference type="Pfam" id="PF01370">
    <property type="entry name" value="Epimerase"/>
    <property type="match status" value="1"/>
</dbReference>
<dbReference type="AlphaFoldDB" id="N2AID8"/>
<dbReference type="PATRIC" id="fig|1235802.3.peg.2305"/>
<sequence length="321" mass="36155">MNNILITGATSFIGRNLLRCLLENGNWKVFAVVRRGFDSKKLPLTSRYLGRMEILELNMDEYGRMPERISVPCDACVSLAWNGTRGAARDDHGRQMDNYRHSMECVKAAGILGCKKILLAGSQAEYGIMHGMTTEDSDCIPNTEYGKAKLRLYQEAMQWCMDRNISLKEPRFFSLYGEGDNPDTMVISILKAMLKNEPCKLTRCIQTWDFLHIEDAVRGLMLLLEKKCADGAYNFASGDCRALREFVEEMRRVSCSESIPEYGSVPYPSTGVVNLCPCAGKLQRETGWSARISFSEGIGRIIKSMEKKAEDEKDIGVDSYL</sequence>
<dbReference type="EMBL" id="AQFT01000067">
    <property type="protein sequence ID" value="EMZ27821.1"/>
    <property type="molecule type" value="Genomic_DNA"/>
</dbReference>
<gene>
    <name evidence="2" type="ORF">C823_02170</name>
</gene>
<organism evidence="2 3">
    <name type="scientific">Eubacterium plexicaudatum ASF492</name>
    <dbReference type="NCBI Taxonomy" id="1235802"/>
    <lineage>
        <taxon>Bacteria</taxon>
        <taxon>Bacillati</taxon>
        <taxon>Bacillota</taxon>
        <taxon>Clostridia</taxon>
        <taxon>Eubacteriales</taxon>
        <taxon>Eubacteriaceae</taxon>
        <taxon>Eubacterium</taxon>
    </lineage>
</organism>
<evidence type="ECO:0000259" key="1">
    <source>
        <dbReference type="Pfam" id="PF01370"/>
    </source>
</evidence>
<dbReference type="InterPro" id="IPR001509">
    <property type="entry name" value="Epimerase_deHydtase"/>
</dbReference>
<dbReference type="Proteomes" id="UP000012589">
    <property type="component" value="Unassembled WGS sequence"/>
</dbReference>
<evidence type="ECO:0000313" key="3">
    <source>
        <dbReference type="Proteomes" id="UP000012589"/>
    </source>
</evidence>
<evidence type="ECO:0000313" key="2">
    <source>
        <dbReference type="EMBL" id="EMZ27821.1"/>
    </source>
</evidence>
<dbReference type="PANTHER" id="PTHR43245:SF13">
    <property type="entry name" value="UDP-D-APIOSE_UDP-D-XYLOSE SYNTHASE 2"/>
    <property type="match status" value="1"/>
</dbReference>